<keyword evidence="4" id="KW-1185">Reference proteome</keyword>
<dbReference type="InterPro" id="IPR056511">
    <property type="entry name" value="IDM1_C"/>
</dbReference>
<dbReference type="GO" id="GO:0016747">
    <property type="term" value="F:acyltransferase activity, transferring groups other than amino-acyl groups"/>
    <property type="evidence" value="ECO:0007669"/>
    <property type="project" value="InterPro"/>
</dbReference>
<evidence type="ECO:0000259" key="2">
    <source>
        <dbReference type="PROSITE" id="PS51186"/>
    </source>
</evidence>
<keyword evidence="1" id="KW-0812">Transmembrane</keyword>
<dbReference type="InterPro" id="IPR042163">
    <property type="entry name" value="PHF12"/>
</dbReference>
<keyword evidence="1" id="KW-0472">Membrane</keyword>
<protein>
    <recommendedName>
        <fullName evidence="2">N-acetyltransferase domain-containing protein</fullName>
    </recommendedName>
</protein>
<feature type="domain" description="N-acetyltransferase" evidence="2">
    <location>
        <begin position="12"/>
        <end position="158"/>
    </location>
</feature>
<evidence type="ECO:0000313" key="4">
    <source>
        <dbReference type="Proteomes" id="UP000796880"/>
    </source>
</evidence>
<dbReference type="AlphaFoldDB" id="A0A8K0HJQ2"/>
<dbReference type="CDD" id="cd04301">
    <property type="entry name" value="NAT_SF"/>
    <property type="match status" value="1"/>
</dbReference>
<dbReference type="SUPFAM" id="SSF55729">
    <property type="entry name" value="Acyl-CoA N-acyltransferases (Nat)"/>
    <property type="match status" value="1"/>
</dbReference>
<dbReference type="GO" id="GO:0003714">
    <property type="term" value="F:transcription corepressor activity"/>
    <property type="evidence" value="ECO:0007669"/>
    <property type="project" value="InterPro"/>
</dbReference>
<reference evidence="3" key="1">
    <citation type="submission" date="2020-03" db="EMBL/GenBank/DDBJ databases">
        <title>A high-quality chromosome-level genome assembly of a woody plant with both climbing and erect habits, Rhamnella rubrinervis.</title>
        <authorList>
            <person name="Lu Z."/>
            <person name="Yang Y."/>
            <person name="Zhu X."/>
            <person name="Sun Y."/>
        </authorList>
    </citation>
    <scope>NUCLEOTIDE SEQUENCE</scope>
    <source>
        <strain evidence="3">BYM</strain>
        <tissue evidence="3">Leaf</tissue>
    </source>
</reference>
<dbReference type="Pfam" id="PF23209">
    <property type="entry name" value="IDM1_C"/>
    <property type="match status" value="1"/>
</dbReference>
<dbReference type="PROSITE" id="PS51186">
    <property type="entry name" value="GNAT"/>
    <property type="match status" value="1"/>
</dbReference>
<dbReference type="PANTHER" id="PTHR46309:SF12">
    <property type="entry name" value="GB|AAC80581.1"/>
    <property type="match status" value="1"/>
</dbReference>
<dbReference type="Gene3D" id="3.40.630.30">
    <property type="match status" value="1"/>
</dbReference>
<accession>A0A8K0HJQ2</accession>
<sequence>MKASVISLLLRLNLGDLTLTVISVVLYMYGLHLAPKACMSDLNRLNFQGFYTVLLERNDELITFATIRVYGRKVAEVPLVGTRFQYRRLGMCHALMNELEKKLMELGVERLVLPAVPSVLNTWTTSFGFSQMTASERLQFLDYTFLDFQDTTMCQKLLRNAPSAGSRPLKGIELKLYDETCGTGDCIDFDHSSAVSEVFQAEQIEDNGIVDQRQVNISTGNNSDENNSSTDMVAMGKQTQEVECRQYGSETNPVGSMEDANFERECRSNGGLFFKYQYKRRKKSTGVTCAMVGPEGSF</sequence>
<dbReference type="Proteomes" id="UP000796880">
    <property type="component" value="Unassembled WGS sequence"/>
</dbReference>
<dbReference type="EMBL" id="VOIH02000002">
    <property type="protein sequence ID" value="KAF3453972.1"/>
    <property type="molecule type" value="Genomic_DNA"/>
</dbReference>
<organism evidence="3 4">
    <name type="scientific">Rhamnella rubrinervis</name>
    <dbReference type="NCBI Taxonomy" id="2594499"/>
    <lineage>
        <taxon>Eukaryota</taxon>
        <taxon>Viridiplantae</taxon>
        <taxon>Streptophyta</taxon>
        <taxon>Embryophyta</taxon>
        <taxon>Tracheophyta</taxon>
        <taxon>Spermatophyta</taxon>
        <taxon>Magnoliopsida</taxon>
        <taxon>eudicotyledons</taxon>
        <taxon>Gunneridae</taxon>
        <taxon>Pentapetalae</taxon>
        <taxon>rosids</taxon>
        <taxon>fabids</taxon>
        <taxon>Rosales</taxon>
        <taxon>Rhamnaceae</taxon>
        <taxon>rhamnoid group</taxon>
        <taxon>Rhamneae</taxon>
        <taxon>Rhamnella</taxon>
    </lineage>
</organism>
<dbReference type="GO" id="GO:0006357">
    <property type="term" value="P:regulation of transcription by RNA polymerase II"/>
    <property type="evidence" value="ECO:0007669"/>
    <property type="project" value="TreeGrafter"/>
</dbReference>
<proteinExistence type="predicted"/>
<dbReference type="InterPro" id="IPR016181">
    <property type="entry name" value="Acyl_CoA_acyltransferase"/>
</dbReference>
<dbReference type="OrthoDB" id="429143at2759"/>
<dbReference type="InterPro" id="IPR000182">
    <property type="entry name" value="GNAT_dom"/>
</dbReference>
<dbReference type="GO" id="GO:0005634">
    <property type="term" value="C:nucleus"/>
    <property type="evidence" value="ECO:0007669"/>
    <property type="project" value="TreeGrafter"/>
</dbReference>
<gene>
    <name evidence="3" type="ORF">FNV43_RR04414</name>
</gene>
<comment type="caution">
    <text evidence="3">The sequence shown here is derived from an EMBL/GenBank/DDBJ whole genome shotgun (WGS) entry which is preliminary data.</text>
</comment>
<dbReference type="PANTHER" id="PTHR46309">
    <property type="entry name" value="PHD FINGER PROTEIN 12"/>
    <property type="match status" value="1"/>
</dbReference>
<evidence type="ECO:0000313" key="3">
    <source>
        <dbReference type="EMBL" id="KAF3453972.1"/>
    </source>
</evidence>
<keyword evidence="1" id="KW-1133">Transmembrane helix</keyword>
<name>A0A8K0HJQ2_9ROSA</name>
<evidence type="ECO:0000256" key="1">
    <source>
        <dbReference type="SAM" id="Phobius"/>
    </source>
</evidence>
<feature type="transmembrane region" description="Helical" evidence="1">
    <location>
        <begin position="12"/>
        <end position="30"/>
    </location>
</feature>